<comment type="similarity">
    <text evidence="5">Belongs to the IFIT family.</text>
</comment>
<dbReference type="FunFam" id="1.25.40.10:FF:000036">
    <property type="entry name" value="interferon-induced protein with tetratricopeptide repeats 5"/>
    <property type="match status" value="1"/>
</dbReference>
<keyword evidence="3" id="KW-0802">TPR repeat</keyword>
<organism evidence="6 7">
    <name type="scientific">Paramormyrops kingsleyae</name>
    <dbReference type="NCBI Taxonomy" id="1676925"/>
    <lineage>
        <taxon>Eukaryota</taxon>
        <taxon>Metazoa</taxon>
        <taxon>Chordata</taxon>
        <taxon>Craniata</taxon>
        <taxon>Vertebrata</taxon>
        <taxon>Euteleostomi</taxon>
        <taxon>Actinopterygii</taxon>
        <taxon>Neopterygii</taxon>
        <taxon>Teleostei</taxon>
        <taxon>Osteoglossocephala</taxon>
        <taxon>Osteoglossomorpha</taxon>
        <taxon>Osteoglossiformes</taxon>
        <taxon>Mormyridae</taxon>
        <taxon>Paramormyrops</taxon>
    </lineage>
</organism>
<evidence type="ECO:0000256" key="4">
    <source>
        <dbReference type="ARBA" id="ARBA00022859"/>
    </source>
</evidence>
<reference evidence="6" key="1">
    <citation type="submission" date="2025-08" db="UniProtKB">
        <authorList>
            <consortium name="Ensembl"/>
        </authorList>
    </citation>
    <scope>IDENTIFICATION</scope>
</reference>
<reference evidence="6" key="2">
    <citation type="submission" date="2025-09" db="UniProtKB">
        <authorList>
            <consortium name="Ensembl"/>
        </authorList>
    </citation>
    <scope>IDENTIFICATION</scope>
</reference>
<evidence type="ECO:0000256" key="2">
    <source>
        <dbReference type="ARBA" id="ARBA00022737"/>
    </source>
</evidence>
<dbReference type="GO" id="GO:0005829">
    <property type="term" value="C:cytosol"/>
    <property type="evidence" value="ECO:0007669"/>
    <property type="project" value="TreeGrafter"/>
</dbReference>
<dbReference type="PANTHER" id="PTHR10271:SF29">
    <property type="entry name" value="INTERFERON-INDUCED PROTEIN WITH TETRATRICOPEPTIDE REPEATS-RELATED"/>
    <property type="match status" value="1"/>
</dbReference>
<dbReference type="AlphaFoldDB" id="A0A3B3QWV4"/>
<evidence type="ECO:0000256" key="1">
    <source>
        <dbReference type="ARBA" id="ARBA00022588"/>
    </source>
</evidence>
<dbReference type="Gene3D" id="1.25.40.10">
    <property type="entry name" value="Tetratricopeptide repeat domain"/>
    <property type="match status" value="2"/>
</dbReference>
<accession>A0A3B3QWV4</accession>
<dbReference type="InterPro" id="IPR011990">
    <property type="entry name" value="TPR-like_helical_dom_sf"/>
</dbReference>
<keyword evidence="1" id="KW-0399">Innate immunity</keyword>
<evidence type="ECO:0000313" key="7">
    <source>
        <dbReference type="Proteomes" id="UP000261540"/>
    </source>
</evidence>
<dbReference type="Ensembl" id="ENSPKIT00000034253.1">
    <property type="protein sequence ID" value="ENSPKIP00000010130.1"/>
    <property type="gene ID" value="ENSPKIG00000024967.1"/>
</dbReference>
<evidence type="ECO:0000256" key="3">
    <source>
        <dbReference type="ARBA" id="ARBA00022803"/>
    </source>
</evidence>
<dbReference type="GeneTree" id="ENSGT00950000182946"/>
<keyword evidence="2" id="KW-0677">Repeat</keyword>
<dbReference type="SUPFAM" id="SSF48452">
    <property type="entry name" value="TPR-like"/>
    <property type="match status" value="1"/>
</dbReference>
<dbReference type="Proteomes" id="UP000261540">
    <property type="component" value="Unplaced"/>
</dbReference>
<evidence type="ECO:0000313" key="6">
    <source>
        <dbReference type="Ensembl" id="ENSPKIP00000010130.1"/>
    </source>
</evidence>
<sequence>TWGLRKEDTDLSELQNRLENDINFSSADQAGAKHLFSFLAFLKYLQDQPEEALTNLKKAEDHIREHNEECEKMLIVTYGNFAWLFYHLNDHVKSMHYLEKLEDIKQRFPTQSPTAFHAEVYGEMGWTFLMYSRKYNEKAKECFEKALIEHPDNPDWNSGYATALYRVEYESNTTEDSPAGKQLRRALELSPEDPYIMAVFCLLSRIGDRSLISIRITIQNEKILVSYINCTYKINVYREYL</sequence>
<keyword evidence="4" id="KW-0391">Immunity</keyword>
<dbReference type="PANTHER" id="PTHR10271">
    <property type="entry name" value="INTERFERON-INDUCED PROTEIN WITH TETRATRICOPEPTIDE REPEATS"/>
    <property type="match status" value="1"/>
</dbReference>
<proteinExistence type="inferred from homology"/>
<keyword evidence="7" id="KW-1185">Reference proteome</keyword>
<evidence type="ECO:0000256" key="5">
    <source>
        <dbReference type="ARBA" id="ARBA00038336"/>
    </source>
</evidence>
<name>A0A3B3QWV4_9TELE</name>
<dbReference type="GO" id="GO:0051607">
    <property type="term" value="P:defense response to virus"/>
    <property type="evidence" value="ECO:0007669"/>
    <property type="project" value="TreeGrafter"/>
</dbReference>
<protein>
    <submittedName>
        <fullName evidence="6">Uncharacterized protein</fullName>
    </submittedName>
</protein>
<dbReference type="GO" id="GO:0045087">
    <property type="term" value="P:innate immune response"/>
    <property type="evidence" value="ECO:0007669"/>
    <property type="project" value="UniProtKB-KW"/>
</dbReference>
<dbReference type="STRING" id="1676925.ENSPKIP00000010130"/>